<feature type="transmembrane region" description="Helical" evidence="1">
    <location>
        <begin position="12"/>
        <end position="35"/>
    </location>
</feature>
<accession>A0A1H9VZC8</accession>
<name>A0A1H9VZC8_9BACI</name>
<dbReference type="OrthoDB" id="4826010at2"/>
<proteinExistence type="predicted"/>
<gene>
    <name evidence="2" type="ORF">SAMN05518684_11387</name>
</gene>
<evidence type="ECO:0000313" key="3">
    <source>
        <dbReference type="Proteomes" id="UP000198571"/>
    </source>
</evidence>
<feature type="transmembrane region" description="Helical" evidence="1">
    <location>
        <begin position="84"/>
        <end position="106"/>
    </location>
</feature>
<dbReference type="AlphaFoldDB" id="A0A1H9VZC8"/>
<dbReference type="STRING" id="1601833.SAMN05518684_11387"/>
<keyword evidence="1" id="KW-1133">Transmembrane helix</keyword>
<evidence type="ECO:0000256" key="1">
    <source>
        <dbReference type="SAM" id="Phobius"/>
    </source>
</evidence>
<evidence type="ECO:0008006" key="4">
    <source>
        <dbReference type="Google" id="ProtNLM"/>
    </source>
</evidence>
<keyword evidence="1" id="KW-0472">Membrane</keyword>
<protein>
    <recommendedName>
        <fullName evidence="4">General stress protein</fullName>
    </recommendedName>
</protein>
<dbReference type="RefSeq" id="WP_093054053.1">
    <property type="nucleotide sequence ID" value="NZ_FOGT01000013.1"/>
</dbReference>
<feature type="transmembrane region" description="Helical" evidence="1">
    <location>
        <begin position="41"/>
        <end position="63"/>
    </location>
</feature>
<feature type="transmembrane region" description="Helical" evidence="1">
    <location>
        <begin position="112"/>
        <end position="132"/>
    </location>
</feature>
<dbReference type="Proteomes" id="UP000198571">
    <property type="component" value="Unassembled WGS sequence"/>
</dbReference>
<sequence>MRANRKSLNGRLVYLFTGELSAILVFTFLFFSFSFNREESYSLFLAFFILLFILLQASIYWFMKWQHLRTHPPFPAYFSNLLRWLKIINLLLLSLVPVTIFIELILEPSLTFGIFVVMILIYGFAIIEYINYFHIQLTNYKNGRWKKASIAKELSKVK</sequence>
<organism evidence="2 3">
    <name type="scientific">Salipaludibacillus aurantiacus</name>
    <dbReference type="NCBI Taxonomy" id="1601833"/>
    <lineage>
        <taxon>Bacteria</taxon>
        <taxon>Bacillati</taxon>
        <taxon>Bacillota</taxon>
        <taxon>Bacilli</taxon>
        <taxon>Bacillales</taxon>
        <taxon>Bacillaceae</taxon>
    </lineage>
</organism>
<reference evidence="3" key="1">
    <citation type="submission" date="2016-10" db="EMBL/GenBank/DDBJ databases">
        <authorList>
            <person name="Varghese N."/>
            <person name="Submissions S."/>
        </authorList>
    </citation>
    <scope>NUCLEOTIDE SEQUENCE [LARGE SCALE GENOMIC DNA]</scope>
    <source>
        <strain evidence="3">S9</strain>
    </source>
</reference>
<keyword evidence="1" id="KW-0812">Transmembrane</keyword>
<dbReference type="EMBL" id="FOGT01000013">
    <property type="protein sequence ID" value="SES27012.1"/>
    <property type="molecule type" value="Genomic_DNA"/>
</dbReference>
<evidence type="ECO:0000313" key="2">
    <source>
        <dbReference type="EMBL" id="SES27012.1"/>
    </source>
</evidence>
<keyword evidence="3" id="KW-1185">Reference proteome</keyword>